<dbReference type="PANTHER" id="PTHR47842:SF1">
    <property type="entry name" value="DUF676 DOMAIN-CONTAINING PROTEIN"/>
    <property type="match status" value="1"/>
</dbReference>
<keyword evidence="3" id="KW-1185">Reference proteome</keyword>
<name>A0A8H3I5X3_9LECA</name>
<organism evidence="2 3">
    <name type="scientific">Alectoria fallacina</name>
    <dbReference type="NCBI Taxonomy" id="1903189"/>
    <lineage>
        <taxon>Eukaryota</taxon>
        <taxon>Fungi</taxon>
        <taxon>Dikarya</taxon>
        <taxon>Ascomycota</taxon>
        <taxon>Pezizomycotina</taxon>
        <taxon>Lecanoromycetes</taxon>
        <taxon>OSLEUM clade</taxon>
        <taxon>Lecanoromycetidae</taxon>
        <taxon>Lecanorales</taxon>
        <taxon>Lecanorineae</taxon>
        <taxon>Parmeliaceae</taxon>
        <taxon>Alectoria</taxon>
    </lineage>
</organism>
<sequence length="463" mass="49633">MHKTLLLCFIHGFKGGDDTFGEFPEHLRALISHALPSISVKAVTYPKFDTRGDLKECVERFREWLQNKVIDLEVAASTPSPTIDPSVHTILIGHSMGGIVAAETLLIITSDSPVPSVLDTKSNPTDPISPTAEHTQRTTLKTAQTNTQKFSCPSTPLPQNISRPSTPQSDSSSFMFPYIQGVLAFDTPYLGISPGVVAHGAEQHYKNASTAYSAISEVVGVLGYGSSSNKNTPKSPQQQQVNQKLLTQGADAMSASMTNATGNAAAVPAWQKWGKYAMFAGAAGAVSAAAYLKRDTITEGWSFLGSHLEFVGCLAKGEELKSRLERIVKLNEARSIGFADLITVLGKGAPKQNKPGTAVAGGFVEIGAVEGIAPNDRTFCTIPKSEKNRKFFEKAKNDKASDEMQAHMNMFGASGNSGYFALCERAKVLVVDWMGPEKSAWYKESIPSKTTGPKGLADVDLGD</sequence>
<dbReference type="PANTHER" id="PTHR47842">
    <property type="entry name" value="EXPRESSED PROTEIN"/>
    <property type="match status" value="1"/>
</dbReference>
<accession>A0A8H3I5X3</accession>
<evidence type="ECO:0000313" key="3">
    <source>
        <dbReference type="Proteomes" id="UP000664203"/>
    </source>
</evidence>
<dbReference type="Gene3D" id="3.40.50.1820">
    <property type="entry name" value="alpha/beta hydrolase"/>
    <property type="match status" value="1"/>
</dbReference>
<reference evidence="2" key="1">
    <citation type="submission" date="2021-03" db="EMBL/GenBank/DDBJ databases">
        <authorList>
            <person name="Tagirdzhanova G."/>
        </authorList>
    </citation>
    <scope>NUCLEOTIDE SEQUENCE</scope>
</reference>
<evidence type="ECO:0008006" key="4">
    <source>
        <dbReference type="Google" id="ProtNLM"/>
    </source>
</evidence>
<gene>
    <name evidence="2" type="ORF">ALECFALPRED_008593</name>
</gene>
<dbReference type="EMBL" id="CAJPDR010000006">
    <property type="protein sequence ID" value="CAF9904520.1"/>
    <property type="molecule type" value="Genomic_DNA"/>
</dbReference>
<comment type="caution">
    <text evidence="2">The sequence shown here is derived from an EMBL/GenBank/DDBJ whole genome shotgun (WGS) entry which is preliminary data.</text>
</comment>
<protein>
    <recommendedName>
        <fullName evidence="4">AB hydrolase-1 domain-containing protein</fullName>
    </recommendedName>
</protein>
<dbReference type="SUPFAM" id="SSF53474">
    <property type="entry name" value="alpha/beta-Hydrolases"/>
    <property type="match status" value="1"/>
</dbReference>
<evidence type="ECO:0000256" key="1">
    <source>
        <dbReference type="SAM" id="MobiDB-lite"/>
    </source>
</evidence>
<feature type="compositionally biased region" description="Polar residues" evidence="1">
    <location>
        <begin position="117"/>
        <end position="128"/>
    </location>
</feature>
<feature type="compositionally biased region" description="Polar residues" evidence="1">
    <location>
        <begin position="137"/>
        <end position="161"/>
    </location>
</feature>
<dbReference type="InterPro" id="IPR029058">
    <property type="entry name" value="AB_hydrolase_fold"/>
</dbReference>
<dbReference type="OrthoDB" id="442243at2759"/>
<dbReference type="Proteomes" id="UP000664203">
    <property type="component" value="Unassembled WGS sequence"/>
</dbReference>
<proteinExistence type="predicted"/>
<dbReference type="AlphaFoldDB" id="A0A8H3I5X3"/>
<feature type="region of interest" description="Disordered" evidence="1">
    <location>
        <begin position="117"/>
        <end position="170"/>
    </location>
</feature>
<evidence type="ECO:0000313" key="2">
    <source>
        <dbReference type="EMBL" id="CAF9904520.1"/>
    </source>
</evidence>